<keyword evidence="2" id="KW-0805">Transcription regulation</keyword>
<dbReference type="InterPro" id="IPR001005">
    <property type="entry name" value="SANT/Myb"/>
</dbReference>
<dbReference type="PROSITE" id="PS50090">
    <property type="entry name" value="MYB_LIKE"/>
    <property type="match status" value="1"/>
</dbReference>
<dbReference type="PROSITE" id="PS51293">
    <property type="entry name" value="SANT"/>
    <property type="match status" value="1"/>
</dbReference>
<dbReference type="CDD" id="cd00167">
    <property type="entry name" value="SANT"/>
    <property type="match status" value="2"/>
</dbReference>
<name>A0ABS8SKT3_DATST</name>
<evidence type="ECO:0000259" key="6">
    <source>
        <dbReference type="PROSITE" id="PS50090"/>
    </source>
</evidence>
<protein>
    <submittedName>
        <fullName evidence="9">Uncharacterized protein</fullName>
    </submittedName>
</protein>
<dbReference type="InterPro" id="IPR017930">
    <property type="entry name" value="Myb_dom"/>
</dbReference>
<keyword evidence="4" id="KW-0539">Nucleus</keyword>
<sequence length="313" mass="36274">MEWPEFLDNSKLQDPTFDLFRATPHDNREVTAQVDKWTLEEKQFFENAFSRYNNLNSQTFFEYVASKLPHKSIEEIKNHYITLLKDDEMENTPENKDDVVVVVADDDHDQQHHQVPHEDDSSDKEVIPNGAPPQVENRRPRRRRGTPWTEGEHQLFLMGLNKYGKGDWKSISRYYVVSKTPTQVASHAQKYFSRRSSKTPVERRRPSINDIQTVSLNPRTTTTIAHQINNEGLGYNNNRHQPNSSSRPFYYPNYNFGGPTFSNMSTNGSFGRFASSSNTFVMGQNNNNLPRPVSPRPFLSMYLSSTRRNDHAV</sequence>
<feature type="compositionally biased region" description="Basic and acidic residues" evidence="5">
    <location>
        <begin position="109"/>
        <end position="126"/>
    </location>
</feature>
<organism evidence="9 10">
    <name type="scientific">Datura stramonium</name>
    <name type="common">Jimsonweed</name>
    <name type="synonym">Common thornapple</name>
    <dbReference type="NCBI Taxonomy" id="4076"/>
    <lineage>
        <taxon>Eukaryota</taxon>
        <taxon>Viridiplantae</taxon>
        <taxon>Streptophyta</taxon>
        <taxon>Embryophyta</taxon>
        <taxon>Tracheophyta</taxon>
        <taxon>Spermatophyta</taxon>
        <taxon>Magnoliopsida</taxon>
        <taxon>eudicotyledons</taxon>
        <taxon>Gunneridae</taxon>
        <taxon>Pentapetalae</taxon>
        <taxon>asterids</taxon>
        <taxon>lamiids</taxon>
        <taxon>Solanales</taxon>
        <taxon>Solanaceae</taxon>
        <taxon>Solanoideae</taxon>
        <taxon>Datureae</taxon>
        <taxon>Datura</taxon>
    </lineage>
</organism>
<dbReference type="InterPro" id="IPR009057">
    <property type="entry name" value="Homeodomain-like_sf"/>
</dbReference>
<dbReference type="PROSITE" id="PS51294">
    <property type="entry name" value="HTH_MYB"/>
    <property type="match status" value="1"/>
</dbReference>
<evidence type="ECO:0000313" key="9">
    <source>
        <dbReference type="EMBL" id="MCD7459400.1"/>
    </source>
</evidence>
<dbReference type="SUPFAM" id="SSF46689">
    <property type="entry name" value="Homeodomain-like"/>
    <property type="match status" value="2"/>
</dbReference>
<dbReference type="Pfam" id="PF00249">
    <property type="entry name" value="Myb_DNA-binding"/>
    <property type="match status" value="2"/>
</dbReference>
<dbReference type="PANTHER" id="PTHR44042:SF54">
    <property type="entry name" value="MYB-LIKE DNA-BINDING DOMAIN, SHAQKYF CLASS PROTEIN"/>
    <property type="match status" value="1"/>
</dbReference>
<evidence type="ECO:0000256" key="2">
    <source>
        <dbReference type="ARBA" id="ARBA00023015"/>
    </source>
</evidence>
<feature type="region of interest" description="Disordered" evidence="5">
    <location>
        <begin position="108"/>
        <end position="150"/>
    </location>
</feature>
<evidence type="ECO:0000259" key="8">
    <source>
        <dbReference type="PROSITE" id="PS51294"/>
    </source>
</evidence>
<feature type="domain" description="Myb-like" evidence="6">
    <location>
        <begin position="140"/>
        <end position="192"/>
    </location>
</feature>
<comment type="caution">
    <text evidence="9">The sequence shown here is derived from an EMBL/GenBank/DDBJ whole genome shotgun (WGS) entry which is preliminary data.</text>
</comment>
<dbReference type="InterPro" id="IPR017884">
    <property type="entry name" value="SANT_dom"/>
</dbReference>
<dbReference type="Gene3D" id="1.10.10.60">
    <property type="entry name" value="Homeodomain-like"/>
    <property type="match status" value="2"/>
</dbReference>
<proteinExistence type="predicted"/>
<keyword evidence="10" id="KW-1185">Reference proteome</keyword>
<evidence type="ECO:0000313" key="10">
    <source>
        <dbReference type="Proteomes" id="UP000823775"/>
    </source>
</evidence>
<dbReference type="NCBIfam" id="TIGR01557">
    <property type="entry name" value="myb_SHAQKYF"/>
    <property type="match status" value="1"/>
</dbReference>
<feature type="domain" description="HTH myb-type" evidence="8">
    <location>
        <begin position="139"/>
        <end position="196"/>
    </location>
</feature>
<evidence type="ECO:0000259" key="7">
    <source>
        <dbReference type="PROSITE" id="PS51293"/>
    </source>
</evidence>
<feature type="domain" description="SANT" evidence="7">
    <location>
        <begin position="143"/>
        <end position="196"/>
    </location>
</feature>
<gene>
    <name evidence="9" type="ORF">HAX54_040857</name>
</gene>
<keyword evidence="3" id="KW-0804">Transcription</keyword>
<evidence type="ECO:0000256" key="3">
    <source>
        <dbReference type="ARBA" id="ARBA00023163"/>
    </source>
</evidence>
<dbReference type="SMART" id="SM00717">
    <property type="entry name" value="SANT"/>
    <property type="match status" value="2"/>
</dbReference>
<reference evidence="9 10" key="1">
    <citation type="journal article" date="2021" name="BMC Genomics">
        <title>Datura genome reveals duplications of psychoactive alkaloid biosynthetic genes and high mutation rate following tissue culture.</title>
        <authorList>
            <person name="Rajewski A."/>
            <person name="Carter-House D."/>
            <person name="Stajich J."/>
            <person name="Litt A."/>
        </authorList>
    </citation>
    <scope>NUCLEOTIDE SEQUENCE [LARGE SCALE GENOMIC DNA]</scope>
    <source>
        <strain evidence="9">AR-01</strain>
    </source>
</reference>
<evidence type="ECO:0000256" key="5">
    <source>
        <dbReference type="SAM" id="MobiDB-lite"/>
    </source>
</evidence>
<accession>A0ABS8SKT3</accession>
<comment type="subcellular location">
    <subcellularLocation>
        <location evidence="1">Nucleus</location>
    </subcellularLocation>
</comment>
<dbReference type="PANTHER" id="PTHR44042">
    <property type="entry name" value="DUPLICATED HOMEODOMAIN-LIKE SUPERFAMILY PROTEIN-RELATED"/>
    <property type="match status" value="1"/>
</dbReference>
<dbReference type="InterPro" id="IPR006447">
    <property type="entry name" value="Myb_dom_plants"/>
</dbReference>
<dbReference type="Proteomes" id="UP000823775">
    <property type="component" value="Unassembled WGS sequence"/>
</dbReference>
<dbReference type="EMBL" id="JACEIK010000583">
    <property type="protein sequence ID" value="MCD7459400.1"/>
    <property type="molecule type" value="Genomic_DNA"/>
</dbReference>
<evidence type="ECO:0000256" key="1">
    <source>
        <dbReference type="ARBA" id="ARBA00004123"/>
    </source>
</evidence>
<evidence type="ECO:0000256" key="4">
    <source>
        <dbReference type="ARBA" id="ARBA00023242"/>
    </source>
</evidence>